<proteinExistence type="predicted"/>
<protein>
    <submittedName>
        <fullName evidence="1">Uncharacterized protein</fullName>
    </submittedName>
</protein>
<evidence type="ECO:0000313" key="2">
    <source>
        <dbReference type="Proteomes" id="UP000006352"/>
    </source>
</evidence>
<dbReference type="AlphaFoldDB" id="J4H1N7"/>
<evidence type="ECO:0000313" key="1">
    <source>
        <dbReference type="EMBL" id="CCM00094.1"/>
    </source>
</evidence>
<name>J4H1N7_9APHY</name>
<dbReference type="InParanoid" id="J4H1N7"/>
<dbReference type="HOGENOM" id="CLU_2558307_0_0_1"/>
<gene>
    <name evidence="1" type="ORF">FIBRA_02121</name>
</gene>
<keyword evidence="2" id="KW-1185">Reference proteome</keyword>
<organism evidence="1 2">
    <name type="scientific">Fibroporia radiculosa</name>
    <dbReference type="NCBI Taxonomy" id="599839"/>
    <lineage>
        <taxon>Eukaryota</taxon>
        <taxon>Fungi</taxon>
        <taxon>Dikarya</taxon>
        <taxon>Basidiomycota</taxon>
        <taxon>Agaricomycotina</taxon>
        <taxon>Agaricomycetes</taxon>
        <taxon>Polyporales</taxon>
        <taxon>Fibroporiaceae</taxon>
        <taxon>Fibroporia</taxon>
    </lineage>
</organism>
<dbReference type="EMBL" id="HE796965">
    <property type="protein sequence ID" value="CCM00094.1"/>
    <property type="molecule type" value="Genomic_DNA"/>
</dbReference>
<accession>J4H1N7</accession>
<sequence>MGRTTGRTSSIPPYATNRTGSSVRAAVVLVRLQTGDWVPGRVVGRTNTVSTQTFQVQYDVEYAVNGRILRGTFQAQDVQPLP</sequence>
<dbReference type="Proteomes" id="UP000006352">
    <property type="component" value="Unassembled WGS sequence"/>
</dbReference>
<reference evidence="1 2" key="1">
    <citation type="journal article" date="2012" name="Appl. Environ. Microbiol.">
        <title>Short-read sequencing for genomic analysis of the brown rot fungus Fibroporia radiculosa.</title>
        <authorList>
            <person name="Tang J.D."/>
            <person name="Perkins A.D."/>
            <person name="Sonstegard T.S."/>
            <person name="Schroeder S.G."/>
            <person name="Burgess S.C."/>
            <person name="Diehl S.V."/>
        </authorList>
    </citation>
    <scope>NUCLEOTIDE SEQUENCE [LARGE SCALE GENOMIC DNA]</scope>
    <source>
        <strain evidence="1 2">TFFH 294</strain>
    </source>
</reference>
<dbReference type="GeneID" id="24095005"/>
<dbReference type="RefSeq" id="XP_012179377.1">
    <property type="nucleotide sequence ID" value="XM_012323987.1"/>
</dbReference>